<dbReference type="GO" id="GO:0042800">
    <property type="term" value="F:histone H3K4 methyltransferase activity"/>
    <property type="evidence" value="ECO:0007669"/>
    <property type="project" value="TreeGrafter"/>
</dbReference>
<dbReference type="GO" id="GO:0035097">
    <property type="term" value="C:histone methyltransferase complex"/>
    <property type="evidence" value="ECO:0007669"/>
    <property type="project" value="TreeGrafter"/>
</dbReference>
<dbReference type="GO" id="GO:0045893">
    <property type="term" value="P:positive regulation of DNA-templated transcription"/>
    <property type="evidence" value="ECO:0007669"/>
    <property type="project" value="TreeGrafter"/>
</dbReference>
<keyword evidence="4" id="KW-1185">Reference proteome</keyword>
<gene>
    <name evidence="3" type="ORF">chiPu_0023630</name>
</gene>
<dbReference type="AlphaFoldDB" id="A0A401TAM0"/>
<organism evidence="3 4">
    <name type="scientific">Chiloscyllium punctatum</name>
    <name type="common">Brownbanded bambooshark</name>
    <name type="synonym">Hemiscyllium punctatum</name>
    <dbReference type="NCBI Taxonomy" id="137246"/>
    <lineage>
        <taxon>Eukaryota</taxon>
        <taxon>Metazoa</taxon>
        <taxon>Chordata</taxon>
        <taxon>Craniata</taxon>
        <taxon>Vertebrata</taxon>
        <taxon>Chondrichthyes</taxon>
        <taxon>Elasmobranchii</taxon>
        <taxon>Galeomorphii</taxon>
        <taxon>Galeoidea</taxon>
        <taxon>Orectolobiformes</taxon>
        <taxon>Hemiscylliidae</taxon>
        <taxon>Chiloscyllium</taxon>
    </lineage>
</organism>
<feature type="non-terminal residue" evidence="3">
    <location>
        <position position="1"/>
    </location>
</feature>
<dbReference type="Proteomes" id="UP000287033">
    <property type="component" value="Unassembled WGS sequence"/>
</dbReference>
<evidence type="ECO:0000256" key="1">
    <source>
        <dbReference type="ARBA" id="ARBA00023015"/>
    </source>
</evidence>
<evidence type="ECO:0000256" key="2">
    <source>
        <dbReference type="ARBA" id="ARBA00023163"/>
    </source>
</evidence>
<proteinExistence type="predicted"/>
<accession>A0A401TAM0</accession>
<dbReference type="PANTHER" id="PTHR45838">
    <property type="entry name" value="HISTONE-LYSINE-N-METHYLTRANSFERASE 2 KMT2 FAMILY MEMBER"/>
    <property type="match status" value="1"/>
</dbReference>
<evidence type="ECO:0000313" key="4">
    <source>
        <dbReference type="Proteomes" id="UP000287033"/>
    </source>
</evidence>
<comment type="caution">
    <text evidence="3">The sequence shown here is derived from an EMBL/GenBank/DDBJ whole genome shotgun (WGS) entry which is preliminary data.</text>
</comment>
<keyword evidence="2" id="KW-0804">Transcription</keyword>
<sequence length="109" mass="12120">DDLQSLMGDQGRLKPLQLKCRKSREKEKPVLLSKQEQLALSPLSPFTTNNNGRQKGLSDGVHRIRVDFKEDCSIENVWLMGGLSVLSSVPILPRVLCLLCASQGHHEVS</sequence>
<keyword evidence="1" id="KW-0805">Transcription regulation</keyword>
<dbReference type="STRING" id="137246.A0A401TAM0"/>
<dbReference type="OrthoDB" id="308383at2759"/>
<dbReference type="PANTHER" id="PTHR45838:SF4">
    <property type="entry name" value="HISTONE-LYSINE N-METHYLTRANSFERASE TRITHORAX"/>
    <property type="match status" value="1"/>
</dbReference>
<protein>
    <submittedName>
        <fullName evidence="3">Uncharacterized protein</fullName>
    </submittedName>
</protein>
<name>A0A401TAM0_CHIPU</name>
<dbReference type="EMBL" id="BEZZ01024195">
    <property type="protein sequence ID" value="GCC39667.1"/>
    <property type="molecule type" value="Genomic_DNA"/>
</dbReference>
<evidence type="ECO:0000313" key="3">
    <source>
        <dbReference type="EMBL" id="GCC39667.1"/>
    </source>
</evidence>
<reference evidence="3 4" key="1">
    <citation type="journal article" date="2018" name="Nat. Ecol. Evol.">
        <title>Shark genomes provide insights into elasmobranch evolution and the origin of vertebrates.</title>
        <authorList>
            <person name="Hara Y"/>
            <person name="Yamaguchi K"/>
            <person name="Onimaru K"/>
            <person name="Kadota M"/>
            <person name="Koyanagi M"/>
            <person name="Keeley SD"/>
            <person name="Tatsumi K"/>
            <person name="Tanaka K"/>
            <person name="Motone F"/>
            <person name="Kageyama Y"/>
            <person name="Nozu R"/>
            <person name="Adachi N"/>
            <person name="Nishimura O"/>
            <person name="Nakagawa R"/>
            <person name="Tanegashima C"/>
            <person name="Kiyatake I"/>
            <person name="Matsumoto R"/>
            <person name="Murakumo K"/>
            <person name="Nishida K"/>
            <person name="Terakita A"/>
            <person name="Kuratani S"/>
            <person name="Sato K"/>
            <person name="Hyodo S Kuraku.S."/>
        </authorList>
    </citation>
    <scope>NUCLEOTIDE SEQUENCE [LARGE SCALE GENOMIC DNA]</scope>
</reference>